<accession>A0A3G5A1R9</accession>
<reference evidence="1" key="1">
    <citation type="submission" date="2018-10" db="EMBL/GenBank/DDBJ databases">
        <title>Hidden diversity of soil giant viruses.</title>
        <authorList>
            <person name="Schulz F."/>
            <person name="Alteio L."/>
            <person name="Goudeau D."/>
            <person name="Ryan E.M."/>
            <person name="Malmstrom R.R."/>
            <person name="Blanchard J."/>
            <person name="Woyke T."/>
        </authorList>
    </citation>
    <scope>NUCLEOTIDE SEQUENCE</scope>
    <source>
        <strain evidence="1">FNV1</strain>
    </source>
</reference>
<dbReference type="EMBL" id="MK072186">
    <property type="protein sequence ID" value="AYV79803.1"/>
    <property type="molecule type" value="Genomic_DNA"/>
</dbReference>
<proteinExistence type="predicted"/>
<gene>
    <name evidence="1" type="ORF">Faunusvirus55_1</name>
</gene>
<protein>
    <submittedName>
        <fullName evidence="1">Uncharacterized protein</fullName>
    </submittedName>
</protein>
<organism evidence="1">
    <name type="scientific">Faunusvirus sp</name>
    <dbReference type="NCBI Taxonomy" id="2487766"/>
    <lineage>
        <taxon>Viruses</taxon>
        <taxon>Varidnaviria</taxon>
        <taxon>Bamfordvirae</taxon>
        <taxon>Nucleocytoviricota</taxon>
        <taxon>Megaviricetes</taxon>
        <taxon>Imitervirales</taxon>
        <taxon>Mimiviridae</taxon>
    </lineage>
</organism>
<sequence length="128" mass="15071">MANTSESKIRTRVDKLNEKKVICSDFNIGDFADDKDLDEDKLDDLIAELLKDKKIYKFGDMKSYLENVRIPGHISFTEKHMMKNIKANKNKAIYRDLEFPIDADGKYDLDNIDKKEFYVVNEMKFYKS</sequence>
<name>A0A3G5A1R9_9VIRU</name>
<evidence type="ECO:0000313" key="1">
    <source>
        <dbReference type="EMBL" id="AYV79803.1"/>
    </source>
</evidence>